<evidence type="ECO:0000259" key="5">
    <source>
        <dbReference type="PROSITE" id="PS50004"/>
    </source>
</evidence>
<dbReference type="EMBL" id="HBIB01005088">
    <property type="protein sequence ID" value="CAE0240874.1"/>
    <property type="molecule type" value="Transcribed_RNA"/>
</dbReference>
<reference evidence="6" key="1">
    <citation type="submission" date="2021-01" db="EMBL/GenBank/DDBJ databases">
        <authorList>
            <person name="Corre E."/>
            <person name="Pelletier E."/>
            <person name="Niang G."/>
            <person name="Scheremetjew M."/>
            <person name="Finn R."/>
            <person name="Kale V."/>
            <person name="Holt S."/>
            <person name="Cochrane G."/>
            <person name="Meng A."/>
            <person name="Brown T."/>
            <person name="Cohen L."/>
        </authorList>
    </citation>
    <scope>NUCLEOTIDE SEQUENCE</scope>
    <source>
        <strain evidence="6">NIES-2562</strain>
    </source>
</reference>
<feature type="region of interest" description="Disordered" evidence="4">
    <location>
        <begin position="1"/>
        <end position="22"/>
    </location>
</feature>
<dbReference type="CDD" id="cd00200">
    <property type="entry name" value="WD40"/>
    <property type="match status" value="1"/>
</dbReference>
<proteinExistence type="predicted"/>
<dbReference type="PROSITE" id="PS50004">
    <property type="entry name" value="C2"/>
    <property type="match status" value="1"/>
</dbReference>
<organism evidence="6">
    <name type="scientific">Palpitomonas bilix</name>
    <dbReference type="NCBI Taxonomy" id="652834"/>
    <lineage>
        <taxon>Eukaryota</taxon>
        <taxon>Eukaryota incertae sedis</taxon>
    </lineage>
</organism>
<dbReference type="SUPFAM" id="SSF49562">
    <property type="entry name" value="C2 domain (Calcium/lipid-binding domain, CaLB)"/>
    <property type="match status" value="1"/>
</dbReference>
<dbReference type="InterPro" id="IPR035892">
    <property type="entry name" value="C2_domain_sf"/>
</dbReference>
<dbReference type="InterPro" id="IPR001680">
    <property type="entry name" value="WD40_rpt"/>
</dbReference>
<accession>A0A7S3CY79</accession>
<feature type="repeat" description="WD" evidence="3">
    <location>
        <begin position="409"/>
        <end position="450"/>
    </location>
</feature>
<dbReference type="InterPro" id="IPR020472">
    <property type="entry name" value="WD40_PAC1"/>
</dbReference>
<dbReference type="PROSITE" id="PS00678">
    <property type="entry name" value="WD_REPEATS_1"/>
    <property type="match status" value="2"/>
</dbReference>
<evidence type="ECO:0000256" key="4">
    <source>
        <dbReference type="SAM" id="MobiDB-lite"/>
    </source>
</evidence>
<evidence type="ECO:0000256" key="3">
    <source>
        <dbReference type="PROSITE-ProRule" id="PRU00221"/>
    </source>
</evidence>
<feature type="domain" description="C2" evidence="5">
    <location>
        <begin position="72"/>
        <end position="192"/>
    </location>
</feature>
<feature type="region of interest" description="Disordered" evidence="4">
    <location>
        <begin position="215"/>
        <end position="236"/>
    </location>
</feature>
<feature type="repeat" description="WD" evidence="3">
    <location>
        <begin position="529"/>
        <end position="564"/>
    </location>
</feature>
<evidence type="ECO:0000256" key="1">
    <source>
        <dbReference type="ARBA" id="ARBA00022574"/>
    </source>
</evidence>
<name>A0A7S3CY79_9EUKA</name>
<dbReference type="SMART" id="SM00239">
    <property type="entry name" value="C2"/>
    <property type="match status" value="1"/>
</dbReference>
<dbReference type="InterPro" id="IPR019775">
    <property type="entry name" value="WD40_repeat_CS"/>
</dbReference>
<dbReference type="AlphaFoldDB" id="A0A7S3CY79"/>
<evidence type="ECO:0000313" key="6">
    <source>
        <dbReference type="EMBL" id="CAE0240874.1"/>
    </source>
</evidence>
<feature type="repeat" description="WD" evidence="3">
    <location>
        <begin position="324"/>
        <end position="365"/>
    </location>
</feature>
<keyword evidence="1 3" id="KW-0853">WD repeat</keyword>
<feature type="compositionally biased region" description="Polar residues" evidence="4">
    <location>
        <begin position="1"/>
        <end position="10"/>
    </location>
</feature>
<gene>
    <name evidence="6" type="ORF">PBIL07802_LOCUS3035</name>
</gene>
<dbReference type="PANTHER" id="PTHR19848:SF8">
    <property type="entry name" value="F-BOX AND WD REPEAT DOMAIN CONTAINING 7"/>
    <property type="match status" value="1"/>
</dbReference>
<dbReference type="Gene3D" id="2.130.10.10">
    <property type="entry name" value="YVTN repeat-like/Quinoprotein amine dehydrogenase"/>
    <property type="match status" value="2"/>
</dbReference>
<dbReference type="PRINTS" id="PR00320">
    <property type="entry name" value="GPROTEINBRPT"/>
</dbReference>
<dbReference type="SUPFAM" id="SSF50978">
    <property type="entry name" value="WD40 repeat-like"/>
    <property type="match status" value="1"/>
</dbReference>
<dbReference type="InterPro" id="IPR000008">
    <property type="entry name" value="C2_dom"/>
</dbReference>
<sequence length="696" mass="75330">MMDLSMFNNSDGDEGGGKGEQKEDRRIVYDHWFEIQKGRGKEAVADKDAKNGLGRIRIQFERLPADQVWEHLTEEERSAAEDVPASLSGMLRIRLRGAKHLIPADFNLLRGKSSDPYTVMEVDGVVKKSRVVRKSLHPDWDQSFAFDVKSLATSKLRLQVMDYDVTSAHDPLGHATIDLRPLHDLQTHQLNVVLEGVKSGVVMMDIRFLESLSAEDEEEDNMEPASGKFKEGRGVPTGLTLASPPLRDIAAAMHYPDDPRVIYDMDLAVSQRLSKYSAGSRPGSMVGMNRKSGIDGLDAEGASPRILDEDPRSLAIGHVGGFFPSTHDGVVTGADFSPCGRKVVTTGTDRTLRLWNSMTGKGIATMAGGHTQAFTCCRYSPQGDIVLAGNVDSSLTIWDLKAKSLRAELPGHTRAVTSCDIEPEGVHAISTAEDGQMRLWRVGGGDRSFSGSGKMTMPAALVIKGAHGVQRQAAFLSHSGGSKLVGGGDDMHLRMWDMQRLQSLQDLRKASQAIGTPEVLGEMGLTSELLGHSAGIRCVATAPETPYLAVSGSHDKVIRVWDLRQRESPGFFHVHDDTVTSLKFLPGDQVIASCSVDTTLRMLDLRVLSKHQTGTGEKTSFGVRLRRREELGAIKLSSAAFALAVSRIPITQHATVTSGAFLCLGDASGHVGLMRATPGAFGPLRAAHFVAGKNNS</sequence>
<dbReference type="SMART" id="SM00320">
    <property type="entry name" value="WD40"/>
    <property type="match status" value="6"/>
</dbReference>
<evidence type="ECO:0000256" key="2">
    <source>
        <dbReference type="ARBA" id="ARBA00022737"/>
    </source>
</evidence>
<dbReference type="Pfam" id="PF00168">
    <property type="entry name" value="C2"/>
    <property type="match status" value="1"/>
</dbReference>
<protein>
    <recommendedName>
        <fullName evidence="5">C2 domain-containing protein</fullName>
    </recommendedName>
</protein>
<dbReference type="PANTHER" id="PTHR19848">
    <property type="entry name" value="WD40 REPEAT PROTEIN"/>
    <property type="match status" value="1"/>
</dbReference>
<dbReference type="PROSITE" id="PS50294">
    <property type="entry name" value="WD_REPEATS_REGION"/>
    <property type="match status" value="4"/>
</dbReference>
<feature type="repeat" description="WD" evidence="3">
    <location>
        <begin position="572"/>
        <end position="613"/>
    </location>
</feature>
<feature type="repeat" description="WD" evidence="3">
    <location>
        <begin position="367"/>
        <end position="408"/>
    </location>
</feature>
<dbReference type="InterPro" id="IPR015943">
    <property type="entry name" value="WD40/YVTN_repeat-like_dom_sf"/>
</dbReference>
<dbReference type="PROSITE" id="PS50082">
    <property type="entry name" value="WD_REPEATS_2"/>
    <property type="match status" value="5"/>
</dbReference>
<dbReference type="Gene3D" id="2.60.40.150">
    <property type="entry name" value="C2 domain"/>
    <property type="match status" value="1"/>
</dbReference>
<keyword evidence="2" id="KW-0677">Repeat</keyword>
<dbReference type="InterPro" id="IPR036322">
    <property type="entry name" value="WD40_repeat_dom_sf"/>
</dbReference>
<dbReference type="Pfam" id="PF00400">
    <property type="entry name" value="WD40"/>
    <property type="match status" value="5"/>
</dbReference>